<organism evidence="1 2">
    <name type="scientific">Mesorhizobium ventifaucium</name>
    <dbReference type="NCBI Taxonomy" id="666020"/>
    <lineage>
        <taxon>Bacteria</taxon>
        <taxon>Pseudomonadati</taxon>
        <taxon>Pseudomonadota</taxon>
        <taxon>Alphaproteobacteria</taxon>
        <taxon>Hyphomicrobiales</taxon>
        <taxon>Phyllobacteriaceae</taxon>
        <taxon>Mesorhizobium</taxon>
    </lineage>
</organism>
<reference evidence="1" key="1">
    <citation type="submission" date="2022-03" db="EMBL/GenBank/DDBJ databases">
        <authorList>
            <person name="Brunel B."/>
        </authorList>
    </citation>
    <scope>NUCLEOTIDE SEQUENCE</scope>
    <source>
        <strain evidence="1">STM4922sample</strain>
    </source>
</reference>
<proteinExistence type="predicted"/>
<dbReference type="Proteomes" id="UP001152604">
    <property type="component" value="Unassembled WGS sequence"/>
</dbReference>
<name>A0ABM9EAP7_9HYPH</name>
<accession>A0ABM9EAP7</accession>
<sequence length="64" mass="6435">MGSPALCERVGSIQPERPLGDIHGEPAIAIVDHSARSKSLSASGGCAPFEPLASARAVADPDAP</sequence>
<evidence type="ECO:0000313" key="2">
    <source>
        <dbReference type="Proteomes" id="UP001152604"/>
    </source>
</evidence>
<keyword evidence="2" id="KW-1185">Reference proteome</keyword>
<gene>
    <name evidence="1" type="ORF">MES4922_410012</name>
</gene>
<comment type="caution">
    <text evidence="1">The sequence shown here is derived from an EMBL/GenBank/DDBJ whole genome shotgun (WGS) entry which is preliminary data.</text>
</comment>
<evidence type="ECO:0008006" key="3">
    <source>
        <dbReference type="Google" id="ProtNLM"/>
    </source>
</evidence>
<protein>
    <recommendedName>
        <fullName evidence="3">Propionyl-coenzyme A carboxylase alpha polypeptide</fullName>
    </recommendedName>
</protein>
<evidence type="ECO:0000313" key="1">
    <source>
        <dbReference type="EMBL" id="CAH2405889.1"/>
    </source>
</evidence>
<dbReference type="EMBL" id="CAKXZS010000036">
    <property type="protein sequence ID" value="CAH2405889.1"/>
    <property type="molecule type" value="Genomic_DNA"/>
</dbReference>